<dbReference type="Gene3D" id="3.90.70.10">
    <property type="entry name" value="Cysteine proteinases"/>
    <property type="match status" value="1"/>
</dbReference>
<evidence type="ECO:0000256" key="3">
    <source>
        <dbReference type="SAM" id="Phobius"/>
    </source>
</evidence>
<dbReference type="PANTHER" id="PTHR12411">
    <property type="entry name" value="CYSTEINE PROTEASE FAMILY C1-RELATED"/>
    <property type="match status" value="1"/>
</dbReference>
<dbReference type="Pfam" id="PF00112">
    <property type="entry name" value="Peptidase_C1"/>
    <property type="match status" value="2"/>
</dbReference>
<dbReference type="Proteomes" id="UP001165122">
    <property type="component" value="Unassembled WGS sequence"/>
</dbReference>
<feature type="signal peptide" evidence="4">
    <location>
        <begin position="1"/>
        <end position="17"/>
    </location>
</feature>
<keyword evidence="3" id="KW-0812">Transmembrane</keyword>
<dbReference type="InterPro" id="IPR000169">
    <property type="entry name" value="Pept_cys_AS"/>
</dbReference>
<dbReference type="InterPro" id="IPR025660">
    <property type="entry name" value="Pept_his_AS"/>
</dbReference>
<feature type="transmembrane region" description="Helical" evidence="3">
    <location>
        <begin position="709"/>
        <end position="730"/>
    </location>
</feature>
<keyword evidence="7" id="KW-1185">Reference proteome</keyword>
<dbReference type="InterPro" id="IPR038765">
    <property type="entry name" value="Papain-like_cys_pep_sf"/>
</dbReference>
<reference evidence="7" key="1">
    <citation type="journal article" date="2023" name="Commun. Biol.">
        <title>Genome analysis of Parmales, the sister group of diatoms, reveals the evolutionary specialization of diatoms from phago-mixotrophs to photoautotrophs.</title>
        <authorList>
            <person name="Ban H."/>
            <person name="Sato S."/>
            <person name="Yoshikawa S."/>
            <person name="Yamada K."/>
            <person name="Nakamura Y."/>
            <person name="Ichinomiya M."/>
            <person name="Sato N."/>
            <person name="Blanc-Mathieu R."/>
            <person name="Endo H."/>
            <person name="Kuwata A."/>
            <person name="Ogata H."/>
        </authorList>
    </citation>
    <scope>NUCLEOTIDE SEQUENCE [LARGE SCALE GENOMIC DNA]</scope>
    <source>
        <strain evidence="7">NIES 3700</strain>
    </source>
</reference>
<evidence type="ECO:0000313" key="7">
    <source>
        <dbReference type="Proteomes" id="UP001165122"/>
    </source>
</evidence>
<evidence type="ECO:0000256" key="1">
    <source>
        <dbReference type="ARBA" id="ARBA00008455"/>
    </source>
</evidence>
<dbReference type="AlphaFoldDB" id="A0A9W7A6B1"/>
<gene>
    <name evidence="6" type="ORF">TrLO_g14581</name>
</gene>
<feature type="chain" id="PRO_5040970950" description="Peptidase C1A papain C-terminal domain-containing protein" evidence="4">
    <location>
        <begin position="18"/>
        <end position="766"/>
    </location>
</feature>
<proteinExistence type="inferred from homology"/>
<sequence>MKLNLALLLSGLPAVLGARSNVLRELTVHHCESLSPSSTIGESCEARRSRRLQHGVPSVEEMADSVAAFEKSIDLEHPTWSNEKVHSGEEDHWAVVVNLGGSLLEDAAHEYHDVVSMTVHHDEGTTTKTVDISKVNNGVEGIALGNFNFAKNSPRVTLQRGGENGDKPIPFSHVSYRKLEGLNHRQLTSATTGGCREDVGNQGSCGDCYAWGAVGIANEREGRCAKNGNSVRHLACKAPDIFGRNGGCEGGWMSQSLNYMRSDGLCTKKDIPWVWYCWYDDCLVCDGNWFTTDAKNPSCNKDKLDGTGSWRSMYITNPTAATTNALKSYLTNEGTFGYSFAVRNDFMKYGSNRDCYNGDPYRGGSSSCCRTKINCGKGKKCSASDCGGDDGGHAVRIVGYGTKNGDEYWDMQNSWGTGWADGGHAKISINNADWAWNHVTVDSKLWRRMLSAEPDYGADYLADEDKFHPRLLDDDELPENEQPGLNIDWPSASVITDLGETAKMRFNCSIVPPSDTDLWTEDLREPATDCLEKVALSLIDEVVVSKKLMDWIMQFSAGFSGKSAPNHDTYLELADEMSTDVFDHIGEDSMETAQITFLSQYLSNLGMTADSIKSSTVQTVNGYIWKLYVNVYFTHLGKGEEDFVVALNGWANGEFTDASFNLQLEDETGFIDSEDNEEGSVTGLHKARAIVDQDFEDKMQGSKEEKTDMMTMGVVALAVGLVGVAVGFFVKHKLAESRVKQLQHQLTVFERNSQGDIKGGSDNRML</sequence>
<dbReference type="GO" id="GO:0006508">
    <property type="term" value="P:proteolysis"/>
    <property type="evidence" value="ECO:0007669"/>
    <property type="project" value="InterPro"/>
</dbReference>
<keyword evidence="4" id="KW-0732">Signal</keyword>
<dbReference type="PROSITE" id="PS00639">
    <property type="entry name" value="THIOL_PROTEASE_HIS"/>
    <property type="match status" value="1"/>
</dbReference>
<accession>A0A9W7A6B1</accession>
<protein>
    <recommendedName>
        <fullName evidence="5">Peptidase C1A papain C-terminal domain-containing protein</fullName>
    </recommendedName>
</protein>
<keyword evidence="3" id="KW-1133">Transmembrane helix</keyword>
<dbReference type="SMART" id="SM00645">
    <property type="entry name" value="Pept_C1"/>
    <property type="match status" value="1"/>
</dbReference>
<dbReference type="SUPFAM" id="SSF54001">
    <property type="entry name" value="Cysteine proteinases"/>
    <property type="match status" value="1"/>
</dbReference>
<dbReference type="InterPro" id="IPR013128">
    <property type="entry name" value="Peptidase_C1A"/>
</dbReference>
<organism evidence="6 7">
    <name type="scientific">Triparma laevis f. longispina</name>
    <dbReference type="NCBI Taxonomy" id="1714387"/>
    <lineage>
        <taxon>Eukaryota</taxon>
        <taxon>Sar</taxon>
        <taxon>Stramenopiles</taxon>
        <taxon>Ochrophyta</taxon>
        <taxon>Bolidophyceae</taxon>
        <taxon>Parmales</taxon>
        <taxon>Triparmaceae</taxon>
        <taxon>Triparma</taxon>
    </lineage>
</organism>
<evidence type="ECO:0000259" key="5">
    <source>
        <dbReference type="SMART" id="SM00645"/>
    </source>
</evidence>
<keyword evidence="2" id="KW-0865">Zymogen</keyword>
<evidence type="ECO:0000256" key="2">
    <source>
        <dbReference type="ARBA" id="ARBA00023145"/>
    </source>
</evidence>
<evidence type="ECO:0000256" key="4">
    <source>
        <dbReference type="SAM" id="SignalP"/>
    </source>
</evidence>
<dbReference type="OrthoDB" id="190265at2759"/>
<dbReference type="EMBL" id="BRXW01000541">
    <property type="protein sequence ID" value="GMH64211.1"/>
    <property type="molecule type" value="Genomic_DNA"/>
</dbReference>
<dbReference type="PROSITE" id="PS00139">
    <property type="entry name" value="THIOL_PROTEASE_CYS"/>
    <property type="match status" value="1"/>
</dbReference>
<comment type="similarity">
    <text evidence="1">Belongs to the peptidase C1 family.</text>
</comment>
<keyword evidence="3" id="KW-0472">Membrane</keyword>
<dbReference type="GO" id="GO:0008234">
    <property type="term" value="F:cysteine-type peptidase activity"/>
    <property type="evidence" value="ECO:0007669"/>
    <property type="project" value="InterPro"/>
</dbReference>
<dbReference type="InterPro" id="IPR000668">
    <property type="entry name" value="Peptidase_C1A_C"/>
</dbReference>
<name>A0A9W7A6B1_9STRA</name>
<evidence type="ECO:0000313" key="6">
    <source>
        <dbReference type="EMBL" id="GMH64211.1"/>
    </source>
</evidence>
<feature type="domain" description="Peptidase C1A papain C-terminal" evidence="5">
    <location>
        <begin position="183"/>
        <end position="434"/>
    </location>
</feature>
<comment type="caution">
    <text evidence="6">The sequence shown here is derived from an EMBL/GenBank/DDBJ whole genome shotgun (WGS) entry which is preliminary data.</text>
</comment>
<dbReference type="PRINTS" id="PR00705">
    <property type="entry name" value="PAPAIN"/>
</dbReference>